<name>A0A5B7JFC1_PORTR</name>
<evidence type="ECO:0000313" key="2">
    <source>
        <dbReference type="Proteomes" id="UP000324222"/>
    </source>
</evidence>
<proteinExistence type="predicted"/>
<reference evidence="1 2" key="1">
    <citation type="submission" date="2019-05" db="EMBL/GenBank/DDBJ databases">
        <title>Another draft genome of Portunus trituberculatus and its Hox gene families provides insights of decapod evolution.</title>
        <authorList>
            <person name="Jeong J.-H."/>
            <person name="Song I."/>
            <person name="Kim S."/>
            <person name="Choi T."/>
            <person name="Kim D."/>
            <person name="Ryu S."/>
            <person name="Kim W."/>
        </authorList>
    </citation>
    <scope>NUCLEOTIDE SEQUENCE [LARGE SCALE GENOMIC DNA]</scope>
    <source>
        <tissue evidence="1">Muscle</tissue>
    </source>
</reference>
<dbReference type="EMBL" id="VSRR010106958">
    <property type="protein sequence ID" value="MPC96691.1"/>
    <property type="molecule type" value="Genomic_DNA"/>
</dbReference>
<comment type="caution">
    <text evidence="1">The sequence shown here is derived from an EMBL/GenBank/DDBJ whole genome shotgun (WGS) entry which is preliminary data.</text>
</comment>
<dbReference type="Proteomes" id="UP000324222">
    <property type="component" value="Unassembled WGS sequence"/>
</dbReference>
<evidence type="ECO:0000313" key="1">
    <source>
        <dbReference type="EMBL" id="MPC96691.1"/>
    </source>
</evidence>
<sequence>MNYKAKKILHKLTFDEITATVQELFPSMPGVAGASKLFFDRGQGCSNAEGDTSVGQGCSTLNGSGELVKMIGKVLDNNSNH</sequence>
<protein>
    <submittedName>
        <fullName evidence="1">Uncharacterized protein</fullName>
    </submittedName>
</protein>
<organism evidence="1 2">
    <name type="scientific">Portunus trituberculatus</name>
    <name type="common">Swimming crab</name>
    <name type="synonym">Neptunus trituberculatus</name>
    <dbReference type="NCBI Taxonomy" id="210409"/>
    <lineage>
        <taxon>Eukaryota</taxon>
        <taxon>Metazoa</taxon>
        <taxon>Ecdysozoa</taxon>
        <taxon>Arthropoda</taxon>
        <taxon>Crustacea</taxon>
        <taxon>Multicrustacea</taxon>
        <taxon>Malacostraca</taxon>
        <taxon>Eumalacostraca</taxon>
        <taxon>Eucarida</taxon>
        <taxon>Decapoda</taxon>
        <taxon>Pleocyemata</taxon>
        <taxon>Brachyura</taxon>
        <taxon>Eubrachyura</taxon>
        <taxon>Portunoidea</taxon>
        <taxon>Portunidae</taxon>
        <taxon>Portuninae</taxon>
        <taxon>Portunus</taxon>
    </lineage>
</organism>
<accession>A0A5B7JFC1</accession>
<gene>
    <name evidence="1" type="ORF">E2C01_091966</name>
</gene>
<keyword evidence="2" id="KW-1185">Reference proteome</keyword>
<dbReference type="AlphaFoldDB" id="A0A5B7JFC1"/>